<dbReference type="SUPFAM" id="SSF55729">
    <property type="entry name" value="Acyl-CoA N-acyltransferases (Nat)"/>
    <property type="match status" value="2"/>
</dbReference>
<evidence type="ECO:0000313" key="4">
    <source>
        <dbReference type="EMBL" id="TWI25183.1"/>
    </source>
</evidence>
<keyword evidence="1" id="KW-0808">Transferase</keyword>
<organism evidence="4 5">
    <name type="scientific">Sphingobacterium siyangense</name>
    <dbReference type="NCBI Taxonomy" id="459529"/>
    <lineage>
        <taxon>Bacteria</taxon>
        <taxon>Pseudomonadati</taxon>
        <taxon>Bacteroidota</taxon>
        <taxon>Sphingobacteriia</taxon>
        <taxon>Sphingobacteriales</taxon>
        <taxon>Sphingobacteriaceae</taxon>
        <taxon>Sphingobacterium</taxon>
    </lineage>
</organism>
<dbReference type="PANTHER" id="PTHR43420:SF44">
    <property type="entry name" value="ACETYLTRANSFERASE YPEA"/>
    <property type="match status" value="1"/>
</dbReference>
<dbReference type="InterPro" id="IPR050680">
    <property type="entry name" value="YpeA/RimI_acetyltransf"/>
</dbReference>
<gene>
    <name evidence="4" type="ORF">IQ31_00776</name>
</gene>
<reference evidence="4 5" key="1">
    <citation type="journal article" date="2015" name="Stand. Genomic Sci.">
        <title>Genomic Encyclopedia of Bacterial and Archaeal Type Strains, Phase III: the genomes of soil and plant-associated and newly described type strains.</title>
        <authorList>
            <person name="Whitman W.B."/>
            <person name="Woyke T."/>
            <person name="Klenk H.P."/>
            <person name="Zhou Y."/>
            <person name="Lilburn T.G."/>
            <person name="Beck B.J."/>
            <person name="De Vos P."/>
            <person name="Vandamme P."/>
            <person name="Eisen J.A."/>
            <person name="Garrity G."/>
            <person name="Hugenholtz P."/>
            <person name="Kyrpides N.C."/>
        </authorList>
    </citation>
    <scope>NUCLEOTIDE SEQUENCE [LARGE SCALE GENOMIC DNA]</scope>
    <source>
        <strain evidence="4 5">CGMCC 1.6855</strain>
    </source>
</reference>
<dbReference type="Pfam" id="PF00583">
    <property type="entry name" value="Acetyltransf_1"/>
    <property type="match status" value="2"/>
</dbReference>
<dbReference type="PROSITE" id="PS51186">
    <property type="entry name" value="GNAT"/>
    <property type="match status" value="2"/>
</dbReference>
<protein>
    <submittedName>
        <fullName evidence="4">Ribosomal protein S18 acetylase RimI-like enzyme</fullName>
    </submittedName>
</protein>
<dbReference type="Proteomes" id="UP000315908">
    <property type="component" value="Unassembled WGS sequence"/>
</dbReference>
<dbReference type="CDD" id="cd04301">
    <property type="entry name" value="NAT_SF"/>
    <property type="match status" value="1"/>
</dbReference>
<evidence type="ECO:0000256" key="2">
    <source>
        <dbReference type="ARBA" id="ARBA00023315"/>
    </source>
</evidence>
<dbReference type="Gene3D" id="3.40.630.30">
    <property type="match status" value="2"/>
</dbReference>
<dbReference type="InterPro" id="IPR000182">
    <property type="entry name" value="GNAT_dom"/>
</dbReference>
<sequence>MEIRSLEKIDPEILFYAFQRAFAEYEMQLDKSQLLAMLKRRGFRPDLSFGVFDGDAIVSFTFNGIGDFDEVLTAYDTGTGTLKNYQGQGLATSVFNYSIPYLKKAGVHNYLLEVLQHNKSAVSVYKKIGFTVVRKFFYFKQKIEAITLLAKSSTFNIKPIDIFEYTEIETFWDFKPSWQNSIESIRRSFDNFICTGVFSEDKLIGYCVFEPGSGDITQLAVNKEHRRKGAGTLLLQHIIETMQTDAIKIINTDISCESMTAFLKSVNIEPVGKQYETIKRL</sequence>
<feature type="domain" description="N-acetyltransferase" evidence="3">
    <location>
        <begin position="1"/>
        <end position="149"/>
    </location>
</feature>
<name>A0A562MZ71_9SPHI</name>
<dbReference type="AlphaFoldDB" id="A0A562MZ71"/>
<dbReference type="GO" id="GO:0005840">
    <property type="term" value="C:ribosome"/>
    <property type="evidence" value="ECO:0007669"/>
    <property type="project" value="UniProtKB-KW"/>
</dbReference>
<dbReference type="EMBL" id="VLKR01000002">
    <property type="protein sequence ID" value="TWI25183.1"/>
    <property type="molecule type" value="Genomic_DNA"/>
</dbReference>
<dbReference type="RefSeq" id="WP_145327130.1">
    <property type="nucleotide sequence ID" value="NZ_DAMALA010000120.1"/>
</dbReference>
<accession>A0A562MZ71</accession>
<keyword evidence="4" id="KW-0687">Ribonucleoprotein</keyword>
<proteinExistence type="predicted"/>
<evidence type="ECO:0000259" key="3">
    <source>
        <dbReference type="PROSITE" id="PS51186"/>
    </source>
</evidence>
<feature type="domain" description="N-acetyltransferase" evidence="3">
    <location>
        <begin position="155"/>
        <end position="281"/>
    </location>
</feature>
<comment type="caution">
    <text evidence="4">The sequence shown here is derived from an EMBL/GenBank/DDBJ whole genome shotgun (WGS) entry which is preliminary data.</text>
</comment>
<keyword evidence="2" id="KW-0012">Acyltransferase</keyword>
<keyword evidence="4" id="KW-0689">Ribosomal protein</keyword>
<evidence type="ECO:0000313" key="5">
    <source>
        <dbReference type="Proteomes" id="UP000315908"/>
    </source>
</evidence>
<dbReference type="GO" id="GO:0016747">
    <property type="term" value="F:acyltransferase activity, transferring groups other than amino-acyl groups"/>
    <property type="evidence" value="ECO:0007669"/>
    <property type="project" value="InterPro"/>
</dbReference>
<dbReference type="OrthoDB" id="4228396at2"/>
<dbReference type="InterPro" id="IPR016181">
    <property type="entry name" value="Acyl_CoA_acyltransferase"/>
</dbReference>
<dbReference type="PANTHER" id="PTHR43420">
    <property type="entry name" value="ACETYLTRANSFERASE"/>
    <property type="match status" value="1"/>
</dbReference>
<evidence type="ECO:0000256" key="1">
    <source>
        <dbReference type="ARBA" id="ARBA00022679"/>
    </source>
</evidence>